<keyword evidence="2" id="KW-1185">Reference proteome</keyword>
<protein>
    <submittedName>
        <fullName evidence="1">Uncharacterized protein</fullName>
    </submittedName>
</protein>
<accession>A0ABT7PLC3</accession>
<organism evidence="1 2">
    <name type="scientific">Roseiconus lacunae</name>
    <dbReference type="NCBI Taxonomy" id="2605694"/>
    <lineage>
        <taxon>Bacteria</taxon>
        <taxon>Pseudomonadati</taxon>
        <taxon>Planctomycetota</taxon>
        <taxon>Planctomycetia</taxon>
        <taxon>Pirellulales</taxon>
        <taxon>Pirellulaceae</taxon>
        <taxon>Roseiconus</taxon>
    </lineage>
</organism>
<gene>
    <name evidence="1" type="ORF">QTN89_16625</name>
</gene>
<dbReference type="RefSeq" id="WP_160149770.1">
    <property type="nucleotide sequence ID" value="NZ_CP141221.1"/>
</dbReference>
<dbReference type="EMBL" id="JASZZN010000012">
    <property type="protein sequence ID" value="MDM4017074.1"/>
    <property type="molecule type" value="Genomic_DNA"/>
</dbReference>
<sequence>MRRLLAIIVVIVLLWGIVLPRLSQTTTVRQREAWLEQKGIDPAAMFYTDLPLLD</sequence>
<name>A0ABT7PLC3_9BACT</name>
<evidence type="ECO:0000313" key="1">
    <source>
        <dbReference type="EMBL" id="MDM4017074.1"/>
    </source>
</evidence>
<evidence type="ECO:0000313" key="2">
    <source>
        <dbReference type="Proteomes" id="UP001239462"/>
    </source>
</evidence>
<dbReference type="Proteomes" id="UP001239462">
    <property type="component" value="Unassembled WGS sequence"/>
</dbReference>
<comment type="caution">
    <text evidence="1">The sequence shown here is derived from an EMBL/GenBank/DDBJ whole genome shotgun (WGS) entry which is preliminary data.</text>
</comment>
<proteinExistence type="predicted"/>
<reference evidence="1 2" key="1">
    <citation type="submission" date="2023-06" db="EMBL/GenBank/DDBJ databases">
        <title>Roseiconus lacunae JC819 isolated from Gulf of Mannar region, Tamil Nadu.</title>
        <authorList>
            <person name="Pk S."/>
            <person name="Ch S."/>
            <person name="Ch V.R."/>
        </authorList>
    </citation>
    <scope>NUCLEOTIDE SEQUENCE [LARGE SCALE GENOMIC DNA]</scope>
    <source>
        <strain evidence="1 2">JC819</strain>
    </source>
</reference>